<accession>A0A2P2P3N6</accession>
<dbReference type="EMBL" id="GGEC01068912">
    <property type="protein sequence ID" value="MBX49396.1"/>
    <property type="molecule type" value="Transcribed_RNA"/>
</dbReference>
<protein>
    <submittedName>
        <fullName evidence="1">Uncharacterized protein</fullName>
    </submittedName>
</protein>
<reference evidence="1" key="1">
    <citation type="submission" date="2018-02" db="EMBL/GenBank/DDBJ databases">
        <title>Rhizophora mucronata_Transcriptome.</title>
        <authorList>
            <person name="Meera S.P."/>
            <person name="Sreeshan A."/>
            <person name="Augustine A."/>
        </authorList>
    </citation>
    <scope>NUCLEOTIDE SEQUENCE</scope>
    <source>
        <tissue evidence="1">Leaf</tissue>
    </source>
</reference>
<dbReference type="AlphaFoldDB" id="A0A2P2P3N6"/>
<evidence type="ECO:0000313" key="1">
    <source>
        <dbReference type="EMBL" id="MBX49396.1"/>
    </source>
</evidence>
<name>A0A2P2P3N6_RHIMU</name>
<organism evidence="1">
    <name type="scientific">Rhizophora mucronata</name>
    <name type="common">Asiatic mangrove</name>
    <dbReference type="NCBI Taxonomy" id="61149"/>
    <lineage>
        <taxon>Eukaryota</taxon>
        <taxon>Viridiplantae</taxon>
        <taxon>Streptophyta</taxon>
        <taxon>Embryophyta</taxon>
        <taxon>Tracheophyta</taxon>
        <taxon>Spermatophyta</taxon>
        <taxon>Magnoliopsida</taxon>
        <taxon>eudicotyledons</taxon>
        <taxon>Gunneridae</taxon>
        <taxon>Pentapetalae</taxon>
        <taxon>rosids</taxon>
        <taxon>fabids</taxon>
        <taxon>Malpighiales</taxon>
        <taxon>Rhizophoraceae</taxon>
        <taxon>Rhizophora</taxon>
    </lineage>
</organism>
<proteinExistence type="predicted"/>
<sequence length="56" mass="6722">MTVDGKYTTSFAYHETLEPWLVSESKDIWRPQANISCNWWPTYFRRFRACSWLSSA</sequence>